<feature type="region of interest" description="Aspartate" evidence="7">
    <location>
        <begin position="198"/>
        <end position="201"/>
    </location>
</feature>
<dbReference type="PANTHER" id="PTHR22594">
    <property type="entry name" value="ASPARTYL/LYSYL-TRNA SYNTHETASE"/>
    <property type="match status" value="1"/>
</dbReference>
<feature type="binding site" evidence="7">
    <location>
        <position position="229"/>
    </location>
    <ligand>
        <name>ATP</name>
        <dbReference type="ChEBI" id="CHEBI:30616"/>
    </ligand>
</feature>
<dbReference type="InterPro" id="IPR004364">
    <property type="entry name" value="Aa-tRNA-synt_II"/>
</dbReference>
<evidence type="ECO:0000256" key="6">
    <source>
        <dbReference type="ARBA" id="ARBA00023146"/>
    </source>
</evidence>
<dbReference type="EMBL" id="JBHTJH010000017">
    <property type="protein sequence ID" value="MFD0862991.1"/>
    <property type="molecule type" value="Genomic_DNA"/>
</dbReference>
<dbReference type="SUPFAM" id="SSF55261">
    <property type="entry name" value="GAD domain-like"/>
    <property type="match status" value="1"/>
</dbReference>
<feature type="binding site" evidence="7">
    <location>
        <begin position="220"/>
        <end position="222"/>
    </location>
    <ligand>
        <name>ATP</name>
        <dbReference type="ChEBI" id="CHEBI:30616"/>
    </ligand>
</feature>
<keyword evidence="3 7" id="KW-0547">Nucleotide-binding</keyword>
<dbReference type="PANTHER" id="PTHR22594:SF5">
    <property type="entry name" value="ASPARTATE--TRNA LIGASE, MITOCHONDRIAL"/>
    <property type="match status" value="1"/>
</dbReference>
<dbReference type="InterPro" id="IPR004524">
    <property type="entry name" value="Asp-tRNA-ligase_1"/>
</dbReference>
<keyword evidence="6 7" id="KW-0030">Aminoacyl-tRNA synthetase</keyword>
<evidence type="ECO:0000313" key="9">
    <source>
        <dbReference type="EMBL" id="MFD0862991.1"/>
    </source>
</evidence>
<dbReference type="Pfam" id="PF01336">
    <property type="entry name" value="tRNA_anti-codon"/>
    <property type="match status" value="1"/>
</dbReference>
<dbReference type="InterPro" id="IPR004365">
    <property type="entry name" value="NA-bd_OB_tRNA"/>
</dbReference>
<dbReference type="CDD" id="cd00777">
    <property type="entry name" value="AspRS_core"/>
    <property type="match status" value="1"/>
</dbReference>
<dbReference type="Gene3D" id="3.30.1360.30">
    <property type="entry name" value="GAD-like domain"/>
    <property type="match status" value="1"/>
</dbReference>
<dbReference type="Gene3D" id="2.40.50.140">
    <property type="entry name" value="Nucleic acid-binding proteins"/>
    <property type="match status" value="1"/>
</dbReference>
<name>A0ABW3CZM2_9FLAO</name>
<feature type="binding site" evidence="7">
    <location>
        <begin position="531"/>
        <end position="534"/>
    </location>
    <ligand>
        <name>ATP</name>
        <dbReference type="ChEBI" id="CHEBI:30616"/>
    </ligand>
</feature>
<comment type="caution">
    <text evidence="9">The sequence shown here is derived from an EMBL/GenBank/DDBJ whole genome shotgun (WGS) entry which is preliminary data.</text>
</comment>
<comment type="subcellular location">
    <subcellularLocation>
        <location evidence="7">Cytoplasm</location>
    </subcellularLocation>
</comment>
<dbReference type="Pfam" id="PF02938">
    <property type="entry name" value="GAD"/>
    <property type="match status" value="1"/>
</dbReference>
<comment type="subunit">
    <text evidence="7">Homodimer.</text>
</comment>
<dbReference type="Pfam" id="PF00152">
    <property type="entry name" value="tRNA-synt_2"/>
    <property type="match status" value="1"/>
</dbReference>
<dbReference type="InterPro" id="IPR002312">
    <property type="entry name" value="Asp/Asn-tRNA-synth_IIb"/>
</dbReference>
<comment type="catalytic activity">
    <reaction evidence="7">
        <text>tRNA(Asp) + L-aspartate + ATP = L-aspartyl-tRNA(Asp) + AMP + diphosphate</text>
        <dbReference type="Rhea" id="RHEA:19649"/>
        <dbReference type="Rhea" id="RHEA-COMP:9660"/>
        <dbReference type="Rhea" id="RHEA-COMP:9678"/>
        <dbReference type="ChEBI" id="CHEBI:29991"/>
        <dbReference type="ChEBI" id="CHEBI:30616"/>
        <dbReference type="ChEBI" id="CHEBI:33019"/>
        <dbReference type="ChEBI" id="CHEBI:78442"/>
        <dbReference type="ChEBI" id="CHEBI:78516"/>
        <dbReference type="ChEBI" id="CHEBI:456215"/>
        <dbReference type="EC" id="6.1.1.12"/>
    </reaction>
</comment>
<dbReference type="NCBIfam" id="TIGR00459">
    <property type="entry name" value="aspS_bact"/>
    <property type="match status" value="1"/>
</dbReference>
<dbReference type="SUPFAM" id="SSF50249">
    <property type="entry name" value="Nucleic acid-binding proteins"/>
    <property type="match status" value="1"/>
</dbReference>
<dbReference type="SUPFAM" id="SSF55681">
    <property type="entry name" value="Class II aaRS and biotin synthetases"/>
    <property type="match status" value="1"/>
</dbReference>
<organism evidence="9 10">
    <name type="scientific">Sungkyunkwania multivorans</name>
    <dbReference type="NCBI Taxonomy" id="1173618"/>
    <lineage>
        <taxon>Bacteria</taxon>
        <taxon>Pseudomonadati</taxon>
        <taxon>Bacteroidota</taxon>
        <taxon>Flavobacteriia</taxon>
        <taxon>Flavobacteriales</taxon>
        <taxon>Flavobacteriaceae</taxon>
        <taxon>Sungkyunkwania</taxon>
    </lineage>
</organism>
<comment type="similarity">
    <text evidence="1 7">Belongs to the class-II aminoacyl-tRNA synthetase family. Type 1 subfamily.</text>
</comment>
<gene>
    <name evidence="7 9" type="primary">aspS</name>
    <name evidence="9" type="ORF">ACFQ1M_12320</name>
</gene>
<keyword evidence="10" id="KW-1185">Reference proteome</keyword>
<evidence type="ECO:0000256" key="4">
    <source>
        <dbReference type="ARBA" id="ARBA00022840"/>
    </source>
</evidence>
<keyword evidence="7" id="KW-0963">Cytoplasm</keyword>
<comment type="caution">
    <text evidence="7">Lacks conserved residue(s) required for the propagation of feature annotation.</text>
</comment>
<reference evidence="10" key="1">
    <citation type="journal article" date="2019" name="Int. J. Syst. Evol. Microbiol.">
        <title>The Global Catalogue of Microorganisms (GCM) 10K type strain sequencing project: providing services to taxonomists for standard genome sequencing and annotation.</title>
        <authorList>
            <consortium name="The Broad Institute Genomics Platform"/>
            <consortium name="The Broad Institute Genome Sequencing Center for Infectious Disease"/>
            <person name="Wu L."/>
            <person name="Ma J."/>
        </authorList>
    </citation>
    <scope>NUCLEOTIDE SEQUENCE [LARGE SCALE GENOMIC DNA]</scope>
    <source>
        <strain evidence="10">CCUG 62952</strain>
    </source>
</reference>
<feature type="binding site" evidence="7">
    <location>
        <position position="174"/>
    </location>
    <ligand>
        <name>L-aspartate</name>
        <dbReference type="ChEBI" id="CHEBI:29991"/>
    </ligand>
</feature>
<evidence type="ECO:0000259" key="8">
    <source>
        <dbReference type="PROSITE" id="PS50862"/>
    </source>
</evidence>
<evidence type="ECO:0000256" key="2">
    <source>
        <dbReference type="ARBA" id="ARBA00022598"/>
    </source>
</evidence>
<dbReference type="HAMAP" id="MF_00044">
    <property type="entry name" value="Asp_tRNA_synth_type1"/>
    <property type="match status" value="1"/>
</dbReference>
<dbReference type="InterPro" id="IPR029351">
    <property type="entry name" value="GAD_dom"/>
</dbReference>
<dbReference type="CDD" id="cd04317">
    <property type="entry name" value="EcAspRS_like_N"/>
    <property type="match status" value="1"/>
</dbReference>
<keyword evidence="2 7" id="KW-0436">Ligase</keyword>
<dbReference type="InterPro" id="IPR004115">
    <property type="entry name" value="GAD-like_sf"/>
</dbReference>
<dbReference type="Gene3D" id="3.30.930.10">
    <property type="entry name" value="Bira Bifunctional Protein, Domain 2"/>
    <property type="match status" value="1"/>
</dbReference>
<dbReference type="InterPro" id="IPR047089">
    <property type="entry name" value="Asp-tRNA-ligase_1_N"/>
</dbReference>
<dbReference type="Proteomes" id="UP001596978">
    <property type="component" value="Unassembled WGS sequence"/>
</dbReference>
<evidence type="ECO:0000256" key="5">
    <source>
        <dbReference type="ARBA" id="ARBA00022917"/>
    </source>
</evidence>
<accession>A0ABW3CZM2</accession>
<dbReference type="NCBIfam" id="NF001750">
    <property type="entry name" value="PRK00476.1"/>
    <property type="match status" value="1"/>
</dbReference>
<dbReference type="PROSITE" id="PS50862">
    <property type="entry name" value="AA_TRNA_LIGASE_II"/>
    <property type="match status" value="1"/>
</dbReference>
<evidence type="ECO:0000256" key="3">
    <source>
        <dbReference type="ARBA" id="ARBA00022741"/>
    </source>
</evidence>
<feature type="binding site" evidence="7">
    <location>
        <position position="486"/>
    </location>
    <ligand>
        <name>L-aspartate</name>
        <dbReference type="ChEBI" id="CHEBI:29991"/>
    </ligand>
</feature>
<keyword evidence="4 7" id="KW-0067">ATP-binding</keyword>
<evidence type="ECO:0000256" key="7">
    <source>
        <dbReference type="HAMAP-Rule" id="MF_00044"/>
    </source>
</evidence>
<sequence>MYRSHTCGELRASNINSEVTLAGWVQRSRDKGFMIWVDLRDRYGITQLIFDEERTPRDIMDKAKQLGREFVIQIKGNVIERESKNSNMPTGDIEILVTGLTILNEALLPPFTIEDETDGGEDIRMKYRYLDIRRNPVKESLMFRHKVAMEVRNYLSKEGFVEVETPYLIKSTPEGARDFVVPSRMNEGQFYALPQSPQTFKQLLMVGGMDKYFQIVKCFRDEDLRADRQPEFTQIDCEMAFVEQEDILNAFEGMTRHLLKELKGVEVGAFPRMLYDDAMRLYGNDKPDIRFGMQFGELNEVAQNKDFKVFNTAALVVGIAIPGANSYTRKEIDKLIDWVKRPQVGALGMVYVRCNEDGSFKSSVDKFYDQDDLAKWAEVTGAKAGDLICVLSGETHKVRAQLSALRMEMAERLGLRKPGEFAPLWVIDFPLLEWDEDTERYHAMHHPFTSPKPGQIELLATNPGEVKANAYDLVLNGNEIGGGSIRIHDKETQALMFDYLGFTPEEAKAQFGFLMDAFQYGAPPHGGLAFGFDRLVAILGGQETIRDFIAFPKNNSGRDVMIDAPAPIDEEQLDELNLKLNLS</sequence>
<dbReference type="GO" id="GO:0004815">
    <property type="term" value="F:aspartate-tRNA ligase activity"/>
    <property type="evidence" value="ECO:0007669"/>
    <property type="project" value="UniProtKB-EC"/>
</dbReference>
<keyword evidence="5 7" id="KW-0648">Protein biosynthesis</keyword>
<feature type="domain" description="Aminoacyl-transfer RNA synthetases class-II family profile" evidence="8">
    <location>
        <begin position="144"/>
        <end position="552"/>
    </location>
</feature>
<dbReference type="InterPro" id="IPR047090">
    <property type="entry name" value="AspRS_core"/>
</dbReference>
<evidence type="ECO:0000256" key="1">
    <source>
        <dbReference type="ARBA" id="ARBA00006303"/>
    </source>
</evidence>
<protein>
    <recommendedName>
        <fullName evidence="7">Aspartate--tRNA ligase</fullName>
        <ecNumber evidence="7">6.1.1.12</ecNumber>
    </recommendedName>
    <alternativeName>
        <fullName evidence="7">Aspartyl-tRNA synthetase</fullName>
        <shortName evidence="7">AspRS</shortName>
    </alternativeName>
</protein>
<comment type="function">
    <text evidence="7">Catalyzes the attachment of L-aspartate to tRNA(Asp) in a two-step reaction: L-aspartate is first activated by ATP to form Asp-AMP and then transferred to the acceptor end of tRNA(Asp).</text>
</comment>
<feature type="binding site" evidence="7">
    <location>
        <position position="479"/>
    </location>
    <ligand>
        <name>ATP</name>
        <dbReference type="ChEBI" id="CHEBI:30616"/>
    </ligand>
</feature>
<dbReference type="RefSeq" id="WP_386408637.1">
    <property type="nucleotide sequence ID" value="NZ_JBHTJH010000017.1"/>
</dbReference>
<feature type="binding site" evidence="7">
    <location>
        <position position="445"/>
    </location>
    <ligand>
        <name>L-aspartate</name>
        <dbReference type="ChEBI" id="CHEBI:29991"/>
    </ligand>
</feature>
<proteinExistence type="inferred from homology"/>
<evidence type="ECO:0000313" key="10">
    <source>
        <dbReference type="Proteomes" id="UP001596978"/>
    </source>
</evidence>
<dbReference type="PRINTS" id="PR01042">
    <property type="entry name" value="TRNASYNTHASP"/>
</dbReference>
<dbReference type="EC" id="6.1.1.12" evidence="7"/>
<feature type="binding site" evidence="7">
    <location>
        <position position="220"/>
    </location>
    <ligand>
        <name>L-aspartate</name>
        <dbReference type="ChEBI" id="CHEBI:29991"/>
    </ligand>
</feature>
<dbReference type="InterPro" id="IPR045864">
    <property type="entry name" value="aa-tRNA-synth_II/BPL/LPL"/>
</dbReference>
<dbReference type="InterPro" id="IPR012340">
    <property type="entry name" value="NA-bd_OB-fold"/>
</dbReference>
<dbReference type="InterPro" id="IPR006195">
    <property type="entry name" value="aa-tRNA-synth_II"/>
</dbReference>